<comment type="similarity">
    <text evidence="1">Belongs to the membrane fusion protein (MFP) (TC 8.A.1) family.</text>
</comment>
<proteinExistence type="inferred from homology"/>
<keyword evidence="4" id="KW-1133">Transmembrane helix</keyword>
<sequence length="421" mass="45171">MTTLSDGNKQKKTLARRLVPLAVLIAGIVIARILAGGPPTPKAETAPATPAQHAVYRLISPQQLPTVVSTYGKLDTRRTLELAAEVSGKIIATSDAYMVGNTVAANQLLLSIDDIDAKTELARAQARLAEAEEQLANERGRGRQAKREWRDLGSDEANALFLREPQSHRVELAVAAAKAELRLAQRNIERLQIRAPFNAVIKSISADLGDYVNKATVVASLLDTSTLEVHLPLSPKQYRSLNFSPEDFAQGVPVMLHREQDSLAAKIYRTAAVVDSDTRLYTAIATIDPAANTKGWRIGEFLRADIPGTRSQAMLAVPPEAIYEQRFIRLINADNTLAMLPIEISHSDESAVYVKSKTAALAEPLRVIVSGLAVSAPGTPLLPIADSTMDSAATQMPKPVLAPAPPPSASASTTLNGVAEH</sequence>
<dbReference type="Proteomes" id="UP001500392">
    <property type="component" value="Unassembled WGS sequence"/>
</dbReference>
<evidence type="ECO:0000256" key="4">
    <source>
        <dbReference type="SAM" id="Phobius"/>
    </source>
</evidence>
<keyword evidence="2" id="KW-0175">Coiled coil</keyword>
<dbReference type="SUPFAM" id="SSF111369">
    <property type="entry name" value="HlyD-like secretion proteins"/>
    <property type="match status" value="1"/>
</dbReference>
<gene>
    <name evidence="5" type="ORF">GCM10022414_24510</name>
</gene>
<dbReference type="Gene3D" id="1.10.287.470">
    <property type="entry name" value="Helix hairpin bin"/>
    <property type="match status" value="1"/>
</dbReference>
<organism evidence="5 6">
    <name type="scientific">Zhongshania borealis</name>
    <dbReference type="NCBI Taxonomy" id="889488"/>
    <lineage>
        <taxon>Bacteria</taxon>
        <taxon>Pseudomonadati</taxon>
        <taxon>Pseudomonadota</taxon>
        <taxon>Gammaproteobacteria</taxon>
        <taxon>Cellvibrionales</taxon>
        <taxon>Spongiibacteraceae</taxon>
        <taxon>Zhongshania</taxon>
    </lineage>
</organism>
<dbReference type="NCBIfam" id="TIGR01730">
    <property type="entry name" value="RND_mfp"/>
    <property type="match status" value="1"/>
</dbReference>
<feature type="transmembrane region" description="Helical" evidence="4">
    <location>
        <begin position="18"/>
        <end position="35"/>
    </location>
</feature>
<feature type="coiled-coil region" evidence="2">
    <location>
        <begin position="114"/>
        <end position="148"/>
    </location>
</feature>
<keyword evidence="4" id="KW-0812">Transmembrane</keyword>
<comment type="caution">
    <text evidence="5">The sequence shown here is derived from an EMBL/GenBank/DDBJ whole genome shotgun (WGS) entry which is preliminary data.</text>
</comment>
<dbReference type="Gene3D" id="2.40.30.170">
    <property type="match status" value="1"/>
</dbReference>
<evidence type="ECO:0000256" key="3">
    <source>
        <dbReference type="SAM" id="MobiDB-lite"/>
    </source>
</evidence>
<evidence type="ECO:0000256" key="1">
    <source>
        <dbReference type="ARBA" id="ARBA00009477"/>
    </source>
</evidence>
<evidence type="ECO:0000313" key="5">
    <source>
        <dbReference type="EMBL" id="GAA4098605.1"/>
    </source>
</evidence>
<reference evidence="6" key="1">
    <citation type="journal article" date="2019" name="Int. J. Syst. Evol. Microbiol.">
        <title>The Global Catalogue of Microorganisms (GCM) 10K type strain sequencing project: providing services to taxonomists for standard genome sequencing and annotation.</title>
        <authorList>
            <consortium name="The Broad Institute Genomics Platform"/>
            <consortium name="The Broad Institute Genome Sequencing Center for Infectious Disease"/>
            <person name="Wu L."/>
            <person name="Ma J."/>
        </authorList>
    </citation>
    <scope>NUCLEOTIDE SEQUENCE [LARGE SCALE GENOMIC DNA]</scope>
    <source>
        <strain evidence="6">JCM 17304</strain>
    </source>
</reference>
<dbReference type="Gene3D" id="2.40.50.100">
    <property type="match status" value="1"/>
</dbReference>
<name>A0ABP7WWN8_9GAMM</name>
<feature type="region of interest" description="Disordered" evidence="3">
    <location>
        <begin position="397"/>
        <end position="421"/>
    </location>
</feature>
<dbReference type="InterPro" id="IPR006143">
    <property type="entry name" value="RND_pump_MFP"/>
</dbReference>
<accession>A0ABP7WWN8</accession>
<keyword evidence="4" id="KW-0472">Membrane</keyword>
<dbReference type="EMBL" id="BAABDM010000004">
    <property type="protein sequence ID" value="GAA4098605.1"/>
    <property type="molecule type" value="Genomic_DNA"/>
</dbReference>
<dbReference type="RefSeq" id="WP_344936369.1">
    <property type="nucleotide sequence ID" value="NZ_BAABDM010000004.1"/>
</dbReference>
<evidence type="ECO:0000256" key="2">
    <source>
        <dbReference type="SAM" id="Coils"/>
    </source>
</evidence>
<evidence type="ECO:0000313" key="6">
    <source>
        <dbReference type="Proteomes" id="UP001500392"/>
    </source>
</evidence>
<protein>
    <submittedName>
        <fullName evidence="5">Efflux RND transporter periplasmic adaptor subunit</fullName>
    </submittedName>
</protein>
<dbReference type="PANTHER" id="PTHR30469">
    <property type="entry name" value="MULTIDRUG RESISTANCE PROTEIN MDTA"/>
    <property type="match status" value="1"/>
</dbReference>
<keyword evidence="6" id="KW-1185">Reference proteome</keyword>
<dbReference type="PANTHER" id="PTHR30469:SF36">
    <property type="entry name" value="BLL3903 PROTEIN"/>
    <property type="match status" value="1"/>
</dbReference>